<gene>
    <name evidence="3" type="ORF">IQ249_00375</name>
</gene>
<evidence type="ECO:0000256" key="1">
    <source>
        <dbReference type="PROSITE-ProRule" id="PRU00339"/>
    </source>
</evidence>
<organism evidence="3 4">
    <name type="scientific">Lusitaniella coriacea LEGE 07157</name>
    <dbReference type="NCBI Taxonomy" id="945747"/>
    <lineage>
        <taxon>Bacteria</taxon>
        <taxon>Bacillati</taxon>
        <taxon>Cyanobacteriota</taxon>
        <taxon>Cyanophyceae</taxon>
        <taxon>Spirulinales</taxon>
        <taxon>Lusitaniellaceae</taxon>
        <taxon>Lusitaniella</taxon>
    </lineage>
</organism>
<dbReference type="AlphaFoldDB" id="A0A8J7AW10"/>
<sequence length="652" mass="71738">MSVLTEGIQPDLISPRPPVTLSSPQSSLVEFNKKGILFAQSSETRLEEAIQLENRATQLRDRGEYELAAQAYHQLLEFYQEIGDEEEAQTALRELAKTTLLMEDYDGAIAHFEEIIAQNGGSAPDWVNLGLAFFETGQYAQAEEILQRAIAYWETLRAQSDNNDLDKVTLFEQQAHAYRLQQKVLVAQNKTDAALEMSEWSRARSLVEQLAQNNGAVAPKFPNLNQIKQIAREQQATLVEYSLVGREVRVLGIEPRDETHLYIWVVQPNGNVHFRAVDLQSQEVESMRKLVEDARTTIGLAGRGRRGRRNRRESSLKKLHQLLIAPIAEFLPKDPEARVTFIPEGSLFLVPFAALRDPEGQYLIQHHTLTLSPSIQLLGLTRQQAKPIPLEGEKMLIVGNPTMPSIPLENETLQPLEDLPGAGEEARAIASLFNTTAISGNAATEKAIRQRMSDAAILHFATHGLLDFDADLNAFGEALDPTLPTARESRVYATPGSIIVGDNVFIGGVPANIAFSREKIARVAMPGLLAFAPDPALDSEDGNGFLSAKEITPLNLNAQLAVLSACDTGRGRITGDGVIGLSRAFIAAGVPRVVVSLWSVPDAPTAALMVEFYRNLQQNPDAAQALRQAMLKTQKEYPQPIDWAAFVLVGEP</sequence>
<keyword evidence="1" id="KW-0802">TPR repeat</keyword>
<dbReference type="SUPFAM" id="SSF48452">
    <property type="entry name" value="TPR-like"/>
    <property type="match status" value="1"/>
</dbReference>
<comment type="caution">
    <text evidence="3">The sequence shown here is derived from an EMBL/GenBank/DDBJ whole genome shotgun (WGS) entry which is preliminary data.</text>
</comment>
<dbReference type="PANTHER" id="PTHR10098">
    <property type="entry name" value="RAPSYN-RELATED"/>
    <property type="match status" value="1"/>
</dbReference>
<protein>
    <submittedName>
        <fullName evidence="3">CHAT domain-containing protein</fullName>
    </submittedName>
</protein>
<evidence type="ECO:0000313" key="4">
    <source>
        <dbReference type="Proteomes" id="UP000654482"/>
    </source>
</evidence>
<dbReference type="Pfam" id="PF13181">
    <property type="entry name" value="TPR_8"/>
    <property type="match status" value="1"/>
</dbReference>
<dbReference type="Proteomes" id="UP000654482">
    <property type="component" value="Unassembled WGS sequence"/>
</dbReference>
<dbReference type="PROSITE" id="PS50005">
    <property type="entry name" value="TPR"/>
    <property type="match status" value="1"/>
</dbReference>
<reference evidence="3" key="1">
    <citation type="submission" date="2020-10" db="EMBL/GenBank/DDBJ databases">
        <authorList>
            <person name="Castelo-Branco R."/>
            <person name="Eusebio N."/>
            <person name="Adriana R."/>
            <person name="Vieira A."/>
            <person name="Brugerolle De Fraissinette N."/>
            <person name="Rezende De Castro R."/>
            <person name="Schneider M.P."/>
            <person name="Vasconcelos V."/>
            <person name="Leao P.N."/>
        </authorList>
    </citation>
    <scope>NUCLEOTIDE SEQUENCE</scope>
    <source>
        <strain evidence="3">LEGE 07157</strain>
    </source>
</reference>
<dbReference type="SMART" id="SM00028">
    <property type="entry name" value="TPR"/>
    <property type="match status" value="3"/>
</dbReference>
<proteinExistence type="predicted"/>
<keyword evidence="4" id="KW-1185">Reference proteome</keyword>
<feature type="domain" description="CHAT" evidence="2">
    <location>
        <begin position="315"/>
        <end position="651"/>
    </location>
</feature>
<evidence type="ECO:0000313" key="3">
    <source>
        <dbReference type="EMBL" id="MBE9114342.1"/>
    </source>
</evidence>
<accession>A0A8J7AW10</accession>
<dbReference type="Gene3D" id="1.25.40.10">
    <property type="entry name" value="Tetratricopeptide repeat domain"/>
    <property type="match status" value="1"/>
</dbReference>
<dbReference type="InterPro" id="IPR019734">
    <property type="entry name" value="TPR_rpt"/>
</dbReference>
<dbReference type="InterPro" id="IPR024983">
    <property type="entry name" value="CHAT_dom"/>
</dbReference>
<name>A0A8J7AW10_9CYAN</name>
<dbReference type="EMBL" id="JADEWZ010000001">
    <property type="protein sequence ID" value="MBE9114342.1"/>
    <property type="molecule type" value="Genomic_DNA"/>
</dbReference>
<dbReference type="Pfam" id="PF12770">
    <property type="entry name" value="CHAT"/>
    <property type="match status" value="1"/>
</dbReference>
<dbReference type="Pfam" id="PF14559">
    <property type="entry name" value="TPR_19"/>
    <property type="match status" value="1"/>
</dbReference>
<dbReference type="PANTHER" id="PTHR10098:SF108">
    <property type="entry name" value="TETRATRICOPEPTIDE REPEAT PROTEIN 28"/>
    <property type="match status" value="1"/>
</dbReference>
<dbReference type="InterPro" id="IPR011990">
    <property type="entry name" value="TPR-like_helical_dom_sf"/>
</dbReference>
<feature type="repeat" description="TPR" evidence="1">
    <location>
        <begin position="123"/>
        <end position="156"/>
    </location>
</feature>
<evidence type="ECO:0000259" key="2">
    <source>
        <dbReference type="Pfam" id="PF12770"/>
    </source>
</evidence>